<dbReference type="EC" id="3.1.26.-" evidence="7"/>
<sequence length="416" mass="46506">MEQTLNKLIVTRWRGRILSALMSDSRCRSLSLEPEESGSLLGNIYIGKVKNIVKNINAAFIDLGGGKTGYYSLSENREHRFTSPLAAAGAQEGRVLKQGDEIIVQVSRDAVKTKDPVLSSNLNFTGKYSVVTLGKTQIGFSAKITDPVWKEEVKEYLLALKEETGRNGFGVIVRTNAKETTKEVIGGEVLALKQRMDELLAKAENRTCFTLLEGAEPSFILSLRDTYAGSLQSVITDDKICYEEMRRYLDKNQKADLEKLQFYQDPLLPLIKLYKLEAALEEALERRVWLKSGGYLVIEPTEALTVVDVNTGKYSGKKNAEDTILKINLEAAAETARQLCLRNLSGIIIVDFIDMAREEHKQQLLTALEEELKKDPVKTVLVDMTKLGLVEITRKKVRKPLHEVYGRGVKPNGVPN</sequence>
<dbReference type="AlphaFoldDB" id="A0A6N3BWM7"/>
<evidence type="ECO:0000256" key="3">
    <source>
        <dbReference type="ARBA" id="ARBA00022801"/>
    </source>
</evidence>
<keyword evidence="5" id="KW-0694">RNA-binding</keyword>
<dbReference type="GO" id="GO:0006364">
    <property type="term" value="P:rRNA processing"/>
    <property type="evidence" value="ECO:0007669"/>
    <property type="project" value="TreeGrafter"/>
</dbReference>
<evidence type="ECO:0000256" key="2">
    <source>
        <dbReference type="ARBA" id="ARBA00022723"/>
    </source>
</evidence>
<keyword evidence="2" id="KW-0479">Metal-binding</keyword>
<dbReference type="InterPro" id="IPR019307">
    <property type="entry name" value="RNA-bd_AU-1/RNase_E/G"/>
</dbReference>
<dbReference type="InterPro" id="IPR012340">
    <property type="entry name" value="NA-bd_OB-fold"/>
</dbReference>
<keyword evidence="4" id="KW-0460">Magnesium</keyword>
<evidence type="ECO:0000256" key="1">
    <source>
        <dbReference type="ARBA" id="ARBA00001946"/>
    </source>
</evidence>
<dbReference type="PANTHER" id="PTHR30001:SF0">
    <property type="entry name" value="RIBONUCLEASE G"/>
    <property type="match status" value="1"/>
</dbReference>
<dbReference type="Pfam" id="PF10150">
    <property type="entry name" value="RNase_E_G"/>
    <property type="match status" value="1"/>
</dbReference>
<accession>A0A6N3BWM7</accession>
<dbReference type="InterPro" id="IPR003029">
    <property type="entry name" value="S1_domain"/>
</dbReference>
<gene>
    <name evidence="7" type="primary">rng</name>
    <name evidence="7" type="ORF">CSLFYP84_01241</name>
</gene>
<proteinExistence type="predicted"/>
<evidence type="ECO:0000256" key="4">
    <source>
        <dbReference type="ARBA" id="ARBA00022842"/>
    </source>
</evidence>
<evidence type="ECO:0000259" key="6">
    <source>
        <dbReference type="PROSITE" id="PS50126"/>
    </source>
</evidence>
<dbReference type="GO" id="GO:0016787">
    <property type="term" value="F:hydrolase activity"/>
    <property type="evidence" value="ECO:0007669"/>
    <property type="project" value="UniProtKB-KW"/>
</dbReference>
<evidence type="ECO:0000256" key="5">
    <source>
        <dbReference type="ARBA" id="ARBA00022884"/>
    </source>
</evidence>
<reference evidence="7" key="1">
    <citation type="submission" date="2019-11" db="EMBL/GenBank/DDBJ databases">
        <authorList>
            <person name="Feng L."/>
        </authorList>
    </citation>
    <scope>NUCLEOTIDE SEQUENCE</scope>
    <source>
        <strain evidence="7">CsymbiosumLFYP84</strain>
    </source>
</reference>
<dbReference type="GO" id="GO:0004540">
    <property type="term" value="F:RNA nuclease activity"/>
    <property type="evidence" value="ECO:0007669"/>
    <property type="project" value="InterPro"/>
</dbReference>
<dbReference type="Gene3D" id="2.40.50.140">
    <property type="entry name" value="Nucleic acid-binding proteins"/>
    <property type="match status" value="1"/>
</dbReference>
<dbReference type="GO" id="GO:0046872">
    <property type="term" value="F:metal ion binding"/>
    <property type="evidence" value="ECO:0007669"/>
    <property type="project" value="UniProtKB-KW"/>
</dbReference>
<feature type="domain" description="S1 motif" evidence="6">
    <location>
        <begin position="42"/>
        <end position="121"/>
    </location>
</feature>
<dbReference type="EMBL" id="CACRUA010000016">
    <property type="protein sequence ID" value="VYU07049.1"/>
    <property type="molecule type" value="Genomic_DNA"/>
</dbReference>
<protein>
    <submittedName>
        <fullName evidence="7">Ribonuclease G</fullName>
        <ecNumber evidence="7">3.1.26.-</ecNumber>
    </submittedName>
</protein>
<keyword evidence="3 7" id="KW-0378">Hydrolase</keyword>
<evidence type="ECO:0000313" key="7">
    <source>
        <dbReference type="EMBL" id="VYU07049.1"/>
    </source>
</evidence>
<dbReference type="InterPro" id="IPR004659">
    <property type="entry name" value="RNase_E/G"/>
</dbReference>
<dbReference type="GO" id="GO:0005737">
    <property type="term" value="C:cytoplasm"/>
    <property type="evidence" value="ECO:0007669"/>
    <property type="project" value="TreeGrafter"/>
</dbReference>
<dbReference type="GO" id="GO:0003723">
    <property type="term" value="F:RNA binding"/>
    <property type="evidence" value="ECO:0007669"/>
    <property type="project" value="UniProtKB-KW"/>
</dbReference>
<name>A0A6N3BWM7_CLOSY</name>
<comment type="cofactor">
    <cofactor evidence="1">
        <name>Mg(2+)</name>
        <dbReference type="ChEBI" id="CHEBI:18420"/>
    </cofactor>
</comment>
<dbReference type="PROSITE" id="PS50126">
    <property type="entry name" value="S1"/>
    <property type="match status" value="1"/>
</dbReference>
<organism evidence="7">
    <name type="scientific">Clostridium symbiosum</name>
    <name type="common">Bacteroides symbiosus</name>
    <dbReference type="NCBI Taxonomy" id="1512"/>
    <lineage>
        <taxon>Bacteria</taxon>
        <taxon>Bacillati</taxon>
        <taxon>Bacillota</taxon>
        <taxon>Clostridia</taxon>
        <taxon>Lachnospirales</taxon>
        <taxon>Lachnospiraceae</taxon>
        <taxon>Otoolea</taxon>
    </lineage>
</organism>
<dbReference type="PANTHER" id="PTHR30001">
    <property type="entry name" value="RIBONUCLEASE"/>
    <property type="match status" value="1"/>
</dbReference>
<dbReference type="CDD" id="cd04453">
    <property type="entry name" value="S1_RNase_E"/>
    <property type="match status" value="1"/>
</dbReference>
<dbReference type="SMART" id="SM00316">
    <property type="entry name" value="S1"/>
    <property type="match status" value="1"/>
</dbReference>
<dbReference type="SUPFAM" id="SSF50249">
    <property type="entry name" value="Nucleic acid-binding proteins"/>
    <property type="match status" value="1"/>
</dbReference>